<dbReference type="Proteomes" id="UP001558652">
    <property type="component" value="Unassembled WGS sequence"/>
</dbReference>
<dbReference type="AlphaFoldDB" id="A0ABD0YXY7"/>
<comment type="caution">
    <text evidence="2">The sequence shown here is derived from an EMBL/GenBank/DDBJ whole genome shotgun (WGS) entry which is preliminary data.</text>
</comment>
<keyword evidence="1" id="KW-0732">Signal</keyword>
<dbReference type="EMBL" id="JBFDAA010000001">
    <property type="protein sequence ID" value="KAL1140821.1"/>
    <property type="molecule type" value="Genomic_DNA"/>
</dbReference>
<proteinExistence type="predicted"/>
<keyword evidence="3" id="KW-1185">Reference proteome</keyword>
<dbReference type="Pfam" id="PF06757">
    <property type="entry name" value="Ins_allergen_rp"/>
    <property type="match status" value="1"/>
</dbReference>
<name>A0ABD0YXY7_9HEMI</name>
<protein>
    <submittedName>
        <fullName evidence="2">Uncharacterized protein</fullName>
    </submittedName>
</protein>
<sequence length="133" mass="14973">MEASLALLLTAFVSALGQPWPLGETNSIEGEINDIMEMVPFDRVLAVAVDYAVYDQQVRRFVHYATGESFKKNVASFEASPQFRMAAGFAERYNVNLYSLANRINHILDIPQIRLSRKFPGVVAQFLKNTFPT</sequence>
<accession>A0ABD0YXY7</accession>
<evidence type="ECO:0000313" key="2">
    <source>
        <dbReference type="EMBL" id="KAL1140821.1"/>
    </source>
</evidence>
<feature type="signal peptide" evidence="1">
    <location>
        <begin position="1"/>
        <end position="17"/>
    </location>
</feature>
<dbReference type="InterPro" id="IPR010629">
    <property type="entry name" value="Ins_allergen"/>
</dbReference>
<feature type="chain" id="PRO_5044815450" evidence="1">
    <location>
        <begin position="18"/>
        <end position="133"/>
    </location>
</feature>
<reference evidence="2 3" key="1">
    <citation type="submission" date="2024-07" db="EMBL/GenBank/DDBJ databases">
        <title>Chromosome-level genome assembly of the water stick insect Ranatra chinensis (Heteroptera: Nepidae).</title>
        <authorList>
            <person name="Liu X."/>
        </authorList>
    </citation>
    <scope>NUCLEOTIDE SEQUENCE [LARGE SCALE GENOMIC DNA]</scope>
    <source>
        <strain evidence="2">Cailab_2021Rc</strain>
        <tissue evidence="2">Muscle</tissue>
    </source>
</reference>
<organism evidence="2 3">
    <name type="scientific">Ranatra chinensis</name>
    <dbReference type="NCBI Taxonomy" id="642074"/>
    <lineage>
        <taxon>Eukaryota</taxon>
        <taxon>Metazoa</taxon>
        <taxon>Ecdysozoa</taxon>
        <taxon>Arthropoda</taxon>
        <taxon>Hexapoda</taxon>
        <taxon>Insecta</taxon>
        <taxon>Pterygota</taxon>
        <taxon>Neoptera</taxon>
        <taxon>Paraneoptera</taxon>
        <taxon>Hemiptera</taxon>
        <taxon>Heteroptera</taxon>
        <taxon>Panheteroptera</taxon>
        <taxon>Nepomorpha</taxon>
        <taxon>Nepidae</taxon>
        <taxon>Ranatrinae</taxon>
        <taxon>Ranatra</taxon>
    </lineage>
</organism>
<gene>
    <name evidence="2" type="ORF">AAG570_000749</name>
</gene>
<evidence type="ECO:0000256" key="1">
    <source>
        <dbReference type="SAM" id="SignalP"/>
    </source>
</evidence>
<evidence type="ECO:0000313" key="3">
    <source>
        <dbReference type="Proteomes" id="UP001558652"/>
    </source>
</evidence>